<feature type="domain" description="Centromere/kinetochore protein zw10 middle" evidence="1">
    <location>
        <begin position="193"/>
        <end position="405"/>
    </location>
</feature>
<comment type="caution">
    <text evidence="4">The sequence shown here is derived from an EMBL/GenBank/DDBJ whole genome shotgun (WGS) entry which is preliminary data.</text>
</comment>
<sequence>MMTSESVAIREKRRTRRTLLKESITDGGGDVEEEMETLEEQMNSELSNIARMVEMKYKDCLSTFTIASTLMDAIEVCNKKTDYLLGHIGNKLNRIQEDLRLENVDAGERLEAIKMCKEKMKRLAKIEKSLMQLDTSDDLLLNACLLQEIESDISVIQKGEDETEGLFAQRIIPNLRIAIFSQHADISYHLNEFWKNFIKVTGNESKAVTITIIIHDPNEVSKMLSAMKVLNELDDKLAKLCSRIMHDFCTPIISCSNQSKISFIFDDEKHQYIMKRDLESPDDKKVDYSKIFSNLADFFGRLHGDFGKVEVGGVRLTSMLGKKISAELIDTVTRDCLSVAVPYDTDHSSDFDSLLETAEGFHAEMKAMGFFDESVSSFKDFSENYSFVFVNRRCARIFAEARELITKPYSDLVMVGVENDDKEETPDEFSRVAYSPASSCLLGNQKYPKILQLSRCQVSKSTVDLVSLIMETVKYSAEAESELVTVRLFETARNIVQMFSITAPRVHKVPISTVPLIAAVFYNNCYYLCHCIMSIALDRQLAVAVAANWNELHATFAHFVPMLRELAAECLEQQLAQCRRQLSTILCDDQMFSDLDDVSSLRSCEKTLKACVFHLKQVAEIWKEVMTSTVFAKSLGNLASFFFESVFQIIVAQEDIKASDSEKTVLLLKEAVQSVESLLIIGSRSFVHLFSEKEYYRINELLFCLSGSLRDIWDRWCDGKGPLAQWMKPLEIRQLIKALFQNTDKRAAVLAKIA</sequence>
<evidence type="ECO:0000313" key="5">
    <source>
        <dbReference type="Proteomes" id="UP001608902"/>
    </source>
</evidence>
<evidence type="ECO:0000259" key="1">
    <source>
        <dbReference type="Pfam" id="PF20665"/>
    </source>
</evidence>
<dbReference type="EMBL" id="JBGFUD010002941">
    <property type="protein sequence ID" value="MFH4978176.1"/>
    <property type="molecule type" value="Genomic_DNA"/>
</dbReference>
<evidence type="ECO:0000259" key="2">
    <source>
        <dbReference type="Pfam" id="PF20666"/>
    </source>
</evidence>
<dbReference type="Pfam" id="PF22766">
    <property type="entry name" value="ZW10_C2"/>
    <property type="match status" value="1"/>
</dbReference>
<gene>
    <name evidence="4" type="ORF">AB6A40_004885</name>
</gene>
<dbReference type="InterPro" id="IPR048343">
    <property type="entry name" value="ZW10_C"/>
</dbReference>
<dbReference type="Pfam" id="PF20665">
    <property type="entry name" value="Zw10_middle"/>
    <property type="match status" value="1"/>
</dbReference>
<name>A0ABD6EL85_9BILA</name>
<evidence type="ECO:0008006" key="6">
    <source>
        <dbReference type="Google" id="ProtNLM"/>
    </source>
</evidence>
<accession>A0ABD6EL85</accession>
<evidence type="ECO:0000313" key="4">
    <source>
        <dbReference type="EMBL" id="MFH4978176.1"/>
    </source>
</evidence>
<feature type="domain" description="Centromere/kinetochore protein zw10 C-terminal" evidence="2">
    <location>
        <begin position="452"/>
        <end position="583"/>
    </location>
</feature>
<reference evidence="4 5" key="1">
    <citation type="submission" date="2024-08" db="EMBL/GenBank/DDBJ databases">
        <title>Gnathostoma spinigerum genome.</title>
        <authorList>
            <person name="Gonzalez-Bertolin B."/>
            <person name="Monzon S."/>
            <person name="Zaballos A."/>
            <person name="Jimenez P."/>
            <person name="Dekumyoy P."/>
            <person name="Varona S."/>
            <person name="Cuesta I."/>
            <person name="Sumanam S."/>
            <person name="Adisakwattana P."/>
            <person name="Gasser R.B."/>
            <person name="Hernandez-Gonzalez A."/>
            <person name="Young N.D."/>
            <person name="Perteguer M.J."/>
        </authorList>
    </citation>
    <scope>NUCLEOTIDE SEQUENCE [LARGE SCALE GENOMIC DNA]</scope>
    <source>
        <strain evidence="4">AL3</strain>
        <tissue evidence="4">Liver</tissue>
    </source>
</reference>
<dbReference type="Proteomes" id="UP001608902">
    <property type="component" value="Unassembled WGS sequence"/>
</dbReference>
<feature type="domain" description="ZW10 C-terminal helical" evidence="3">
    <location>
        <begin position="606"/>
        <end position="753"/>
    </location>
</feature>
<dbReference type="InterPro" id="IPR046362">
    <property type="entry name" value="Zw10/DSL1_C_sf"/>
</dbReference>
<dbReference type="Gene3D" id="1.10.357.150">
    <property type="match status" value="1"/>
</dbReference>
<dbReference type="AlphaFoldDB" id="A0ABD6EL85"/>
<protein>
    <recommendedName>
        <fullName evidence="6">Centromere/kinetochore protein zw10-like protein</fullName>
    </recommendedName>
</protein>
<dbReference type="InterPro" id="IPR055148">
    <property type="entry name" value="ZW10_C_2"/>
</dbReference>
<organism evidence="4 5">
    <name type="scientific">Gnathostoma spinigerum</name>
    <dbReference type="NCBI Taxonomy" id="75299"/>
    <lineage>
        <taxon>Eukaryota</taxon>
        <taxon>Metazoa</taxon>
        <taxon>Ecdysozoa</taxon>
        <taxon>Nematoda</taxon>
        <taxon>Chromadorea</taxon>
        <taxon>Rhabditida</taxon>
        <taxon>Spirurina</taxon>
        <taxon>Gnathostomatomorpha</taxon>
        <taxon>Gnathostomatoidea</taxon>
        <taxon>Gnathostomatidae</taxon>
        <taxon>Gnathostoma</taxon>
    </lineage>
</organism>
<dbReference type="InterPro" id="IPR048344">
    <property type="entry name" value="Zw10_middle"/>
</dbReference>
<proteinExistence type="predicted"/>
<dbReference type="PANTHER" id="PTHR12205">
    <property type="entry name" value="CENTROMERE/KINETOCHORE PROTEIN ZW10"/>
    <property type="match status" value="1"/>
</dbReference>
<dbReference type="Pfam" id="PF20666">
    <property type="entry name" value="ZW10_C"/>
    <property type="match status" value="1"/>
</dbReference>
<evidence type="ECO:0000259" key="3">
    <source>
        <dbReference type="Pfam" id="PF22766"/>
    </source>
</evidence>
<keyword evidence="5" id="KW-1185">Reference proteome</keyword>
<dbReference type="PANTHER" id="PTHR12205:SF0">
    <property type="entry name" value="CENTROMERE_KINETOCHORE PROTEIN ZW10 HOMOLOG"/>
    <property type="match status" value="1"/>
</dbReference>